<dbReference type="PANTHER" id="PTHR43877">
    <property type="entry name" value="AMINOALKYLPHOSPHONATE N-ACETYLTRANSFERASE-RELATED-RELATED"/>
    <property type="match status" value="1"/>
</dbReference>
<dbReference type="PANTHER" id="PTHR43877:SF2">
    <property type="entry name" value="AMINOALKYLPHOSPHONATE N-ACETYLTRANSFERASE-RELATED"/>
    <property type="match status" value="1"/>
</dbReference>
<dbReference type="InterPro" id="IPR050832">
    <property type="entry name" value="Bact_Acetyltransf"/>
</dbReference>
<evidence type="ECO:0000313" key="4">
    <source>
        <dbReference type="EMBL" id="KKJ77135.1"/>
    </source>
</evidence>
<dbReference type="GO" id="GO:0016747">
    <property type="term" value="F:acyltransferase activity, transferring groups other than amino-acyl groups"/>
    <property type="evidence" value="ECO:0007669"/>
    <property type="project" value="InterPro"/>
</dbReference>
<proteinExistence type="predicted"/>
<organism evidence="4 5">
    <name type="scientific">Kiloniella litopenaei</name>
    <dbReference type="NCBI Taxonomy" id="1549748"/>
    <lineage>
        <taxon>Bacteria</taxon>
        <taxon>Pseudomonadati</taxon>
        <taxon>Pseudomonadota</taxon>
        <taxon>Alphaproteobacteria</taxon>
        <taxon>Rhodospirillales</taxon>
        <taxon>Kiloniellaceae</taxon>
        <taxon>Kiloniella</taxon>
    </lineage>
</organism>
<dbReference type="STRING" id="1549748.WH95_08665"/>
<keyword evidence="5" id="KW-1185">Reference proteome</keyword>
<evidence type="ECO:0000313" key="5">
    <source>
        <dbReference type="Proteomes" id="UP000034491"/>
    </source>
</evidence>
<evidence type="ECO:0000256" key="2">
    <source>
        <dbReference type="ARBA" id="ARBA00023315"/>
    </source>
</evidence>
<sequence>MNATPIMPDREPTVGVNELTEFRGPDLYDLCDATEAAIEDGGGFGWLRVPERDTLENHWRGALLVPGRQIFVARLDGTICGSAQLHCQPRNNEAQAHSGQLSSFFLAPWARGHGLAAQMVKAVELAAKERGLSVLNLDVRETQKQAIRVYEQLGFTRWGTQHSYARVDGQWVAGHYYSKLLNNS</sequence>
<dbReference type="InterPro" id="IPR016181">
    <property type="entry name" value="Acyl_CoA_acyltransferase"/>
</dbReference>
<comment type="caution">
    <text evidence="4">The sequence shown here is derived from an EMBL/GenBank/DDBJ whole genome shotgun (WGS) entry which is preliminary data.</text>
</comment>
<feature type="domain" description="N-acetyltransferase" evidence="3">
    <location>
        <begin position="14"/>
        <end position="183"/>
    </location>
</feature>
<dbReference type="Gene3D" id="3.40.630.30">
    <property type="match status" value="1"/>
</dbReference>
<gene>
    <name evidence="4" type="ORF">WH95_08665</name>
</gene>
<keyword evidence="1 4" id="KW-0808">Transferase</keyword>
<dbReference type="SUPFAM" id="SSF55729">
    <property type="entry name" value="Acyl-CoA N-acyltransferases (Nat)"/>
    <property type="match status" value="1"/>
</dbReference>
<dbReference type="CDD" id="cd04301">
    <property type="entry name" value="NAT_SF"/>
    <property type="match status" value="1"/>
</dbReference>
<evidence type="ECO:0000256" key="1">
    <source>
        <dbReference type="ARBA" id="ARBA00022679"/>
    </source>
</evidence>
<dbReference type="PROSITE" id="PS51186">
    <property type="entry name" value="GNAT"/>
    <property type="match status" value="1"/>
</dbReference>
<dbReference type="RefSeq" id="WP_046505702.1">
    <property type="nucleotide sequence ID" value="NZ_LANI01000005.1"/>
</dbReference>
<keyword evidence="2" id="KW-0012">Acyltransferase</keyword>
<name>A0A0M2RAW6_9PROT</name>
<dbReference type="InterPro" id="IPR000182">
    <property type="entry name" value="GNAT_dom"/>
</dbReference>
<reference evidence="4 5" key="1">
    <citation type="submission" date="2015-03" db="EMBL/GenBank/DDBJ databases">
        <title>Genome sequence of Kiloniella sp. P1-1, isolated from the gut microflora of Pacific white shrimp, Penaeus vannamei.</title>
        <authorList>
            <person name="Shao Z."/>
            <person name="Wang L."/>
            <person name="Li X."/>
        </authorList>
    </citation>
    <scope>NUCLEOTIDE SEQUENCE [LARGE SCALE GENOMIC DNA]</scope>
    <source>
        <strain evidence="4 5">P1-1</strain>
    </source>
</reference>
<accession>A0A0M2RAW6</accession>
<dbReference type="Pfam" id="PF00583">
    <property type="entry name" value="Acetyltransf_1"/>
    <property type="match status" value="1"/>
</dbReference>
<dbReference type="AlphaFoldDB" id="A0A0M2RAW6"/>
<dbReference type="Proteomes" id="UP000034491">
    <property type="component" value="Unassembled WGS sequence"/>
</dbReference>
<dbReference type="EMBL" id="LANI01000005">
    <property type="protein sequence ID" value="KKJ77135.1"/>
    <property type="molecule type" value="Genomic_DNA"/>
</dbReference>
<protein>
    <submittedName>
        <fullName evidence="4">Acetyltransferase</fullName>
    </submittedName>
</protein>
<evidence type="ECO:0000259" key="3">
    <source>
        <dbReference type="PROSITE" id="PS51186"/>
    </source>
</evidence>